<dbReference type="InterPro" id="IPR004843">
    <property type="entry name" value="Calcineurin-like_PHP"/>
</dbReference>
<dbReference type="PANTHER" id="PTHR16509">
    <property type="match status" value="1"/>
</dbReference>
<dbReference type="STRING" id="307507.A0A2V0NWY5"/>
<evidence type="ECO:0000259" key="1">
    <source>
        <dbReference type="Pfam" id="PF00149"/>
    </source>
</evidence>
<evidence type="ECO:0000313" key="2">
    <source>
        <dbReference type="EMBL" id="GBF91849.1"/>
    </source>
</evidence>
<dbReference type="OrthoDB" id="9675250at2759"/>
<organism evidence="2 3">
    <name type="scientific">Raphidocelis subcapitata</name>
    <dbReference type="NCBI Taxonomy" id="307507"/>
    <lineage>
        <taxon>Eukaryota</taxon>
        <taxon>Viridiplantae</taxon>
        <taxon>Chlorophyta</taxon>
        <taxon>core chlorophytes</taxon>
        <taxon>Chlorophyceae</taxon>
        <taxon>CS clade</taxon>
        <taxon>Sphaeropleales</taxon>
        <taxon>Selenastraceae</taxon>
        <taxon>Raphidocelis</taxon>
    </lineage>
</organism>
<accession>A0A2V0NWY5</accession>
<dbReference type="SUPFAM" id="SSF56300">
    <property type="entry name" value="Metallo-dependent phosphatases"/>
    <property type="match status" value="1"/>
</dbReference>
<gene>
    <name evidence="2" type="ORF">Rsub_04954</name>
</gene>
<dbReference type="EMBL" id="BDRX01000027">
    <property type="protein sequence ID" value="GBF91849.1"/>
    <property type="molecule type" value="Genomic_DNA"/>
</dbReference>
<dbReference type="GO" id="GO:0047734">
    <property type="term" value="F:CDP-glycerol diphosphatase activity"/>
    <property type="evidence" value="ECO:0007669"/>
    <property type="project" value="TreeGrafter"/>
</dbReference>
<protein>
    <recommendedName>
        <fullName evidence="1">Calcineurin-like phosphoesterase domain-containing protein</fullName>
    </recommendedName>
</protein>
<dbReference type="GO" id="GO:0008663">
    <property type="term" value="F:2',3'-cyclic-nucleotide 2'-phosphodiesterase activity"/>
    <property type="evidence" value="ECO:0007669"/>
    <property type="project" value="TreeGrafter"/>
</dbReference>
<comment type="caution">
    <text evidence="2">The sequence shown here is derived from an EMBL/GenBank/DDBJ whole genome shotgun (WGS) entry which is preliminary data.</text>
</comment>
<dbReference type="Pfam" id="PF00149">
    <property type="entry name" value="Metallophos"/>
    <property type="match status" value="1"/>
</dbReference>
<dbReference type="Gene3D" id="3.60.21.10">
    <property type="match status" value="1"/>
</dbReference>
<proteinExistence type="predicted"/>
<dbReference type="AlphaFoldDB" id="A0A2V0NWY5"/>
<feature type="domain" description="Calcineurin-like phosphoesterase" evidence="1">
    <location>
        <begin position="6"/>
        <end position="258"/>
    </location>
</feature>
<evidence type="ECO:0000313" key="3">
    <source>
        <dbReference type="Proteomes" id="UP000247498"/>
    </source>
</evidence>
<dbReference type="Proteomes" id="UP000247498">
    <property type="component" value="Unassembled WGS sequence"/>
</dbReference>
<reference evidence="2 3" key="1">
    <citation type="journal article" date="2018" name="Sci. Rep.">
        <title>Raphidocelis subcapitata (=Pseudokirchneriella subcapitata) provides an insight into genome evolution and environmental adaptations in the Sphaeropleales.</title>
        <authorList>
            <person name="Suzuki S."/>
            <person name="Yamaguchi H."/>
            <person name="Nakajima N."/>
            <person name="Kawachi M."/>
        </authorList>
    </citation>
    <scope>NUCLEOTIDE SEQUENCE [LARGE SCALE GENOMIC DNA]</scope>
    <source>
        <strain evidence="2 3">NIES-35</strain>
    </source>
</reference>
<sequence>MAYPLRFGLLADIQLADKDNTHFEGRTRLHREVASKLASAVDALLEAHDDDAASDGRGGLAAVVSLGDLVDGYPEAPDTDAARSASDLAAVLSELSRLEARGARVLHAIGNHDLSVPRRELAAALGLPAGSSGYYSARLAEGWRVVVLDTTDVSIYGHPKGSPEAAAAEAWLARLAAAAAPNAQPWNGGASDAQLGWLRRELAAASDAGERVIVACHHPLVSGSAPDHYLAWNAAEITAAFDAHPGLVPLVLTGHFHAGGHVQVNGTHYVTLEGLVESPSGSTSFAVIDVSPEEGLITIAGGGYASTRALPLPPAPAGRAAAAAVAAAAAEPHAAPAHAAAAARPRAVAGQA</sequence>
<dbReference type="GO" id="GO:0030145">
    <property type="term" value="F:manganese ion binding"/>
    <property type="evidence" value="ECO:0007669"/>
    <property type="project" value="TreeGrafter"/>
</dbReference>
<keyword evidence="3" id="KW-1185">Reference proteome</keyword>
<name>A0A2V0NWY5_9CHLO</name>
<dbReference type="GO" id="GO:0047631">
    <property type="term" value="F:ADP-ribose diphosphatase activity"/>
    <property type="evidence" value="ECO:0007669"/>
    <property type="project" value="TreeGrafter"/>
</dbReference>
<dbReference type="PANTHER" id="PTHR16509:SF8">
    <property type="entry name" value="MANGANESE-DEPENDENT ADP-RIBOSE_CDP-ALCOHOL DIPHOSPHATASE"/>
    <property type="match status" value="1"/>
</dbReference>
<dbReference type="InterPro" id="IPR029052">
    <property type="entry name" value="Metallo-depent_PP-like"/>
</dbReference>
<dbReference type="InParanoid" id="A0A2V0NWY5"/>